<feature type="active site" evidence="8">
    <location>
        <position position="250"/>
    </location>
</feature>
<keyword evidence="3" id="KW-0134">Cell wall</keyword>
<feature type="chain" id="PRO_5016563470" description="Polygalacturonase" evidence="10">
    <location>
        <begin position="31"/>
        <end position="394"/>
    </location>
</feature>
<evidence type="ECO:0000313" key="12">
    <source>
        <dbReference type="Proteomes" id="UP000257109"/>
    </source>
</evidence>
<evidence type="ECO:0000256" key="8">
    <source>
        <dbReference type="PROSITE-ProRule" id="PRU10052"/>
    </source>
</evidence>
<comment type="similarity">
    <text evidence="2 9">Belongs to the glycosyl hydrolase 28 family.</text>
</comment>
<keyword evidence="7" id="KW-0961">Cell wall biogenesis/degradation</keyword>
<evidence type="ECO:0008006" key="13">
    <source>
        <dbReference type="Google" id="ProtNLM"/>
    </source>
</evidence>
<dbReference type="AlphaFoldDB" id="A0A371FHD5"/>
<evidence type="ECO:0000256" key="2">
    <source>
        <dbReference type="ARBA" id="ARBA00008834"/>
    </source>
</evidence>
<dbReference type="PANTHER" id="PTHR31375">
    <property type="match status" value="1"/>
</dbReference>
<keyword evidence="4" id="KW-0964">Secreted</keyword>
<keyword evidence="12" id="KW-1185">Reference proteome</keyword>
<keyword evidence="5 9" id="KW-0378">Hydrolase</keyword>
<dbReference type="PROSITE" id="PS00502">
    <property type="entry name" value="POLYGALACTURONASE"/>
    <property type="match status" value="1"/>
</dbReference>
<name>A0A371FHD5_MUCPR</name>
<dbReference type="EMBL" id="QJKJ01009106">
    <property type="protein sequence ID" value="RDX77696.1"/>
    <property type="molecule type" value="Genomic_DNA"/>
</dbReference>
<evidence type="ECO:0000256" key="6">
    <source>
        <dbReference type="ARBA" id="ARBA00023295"/>
    </source>
</evidence>
<organism evidence="11 12">
    <name type="scientific">Mucuna pruriens</name>
    <name type="common">Velvet bean</name>
    <name type="synonym">Dolichos pruriens</name>
    <dbReference type="NCBI Taxonomy" id="157652"/>
    <lineage>
        <taxon>Eukaryota</taxon>
        <taxon>Viridiplantae</taxon>
        <taxon>Streptophyta</taxon>
        <taxon>Embryophyta</taxon>
        <taxon>Tracheophyta</taxon>
        <taxon>Spermatophyta</taxon>
        <taxon>Magnoliopsida</taxon>
        <taxon>eudicotyledons</taxon>
        <taxon>Gunneridae</taxon>
        <taxon>Pentapetalae</taxon>
        <taxon>rosids</taxon>
        <taxon>fabids</taxon>
        <taxon>Fabales</taxon>
        <taxon>Fabaceae</taxon>
        <taxon>Papilionoideae</taxon>
        <taxon>50 kb inversion clade</taxon>
        <taxon>NPAAA clade</taxon>
        <taxon>indigoferoid/millettioid clade</taxon>
        <taxon>Phaseoleae</taxon>
        <taxon>Mucuna</taxon>
    </lineage>
</organism>
<dbReference type="InterPro" id="IPR011050">
    <property type="entry name" value="Pectin_lyase_fold/virulence"/>
</dbReference>
<feature type="signal peptide" evidence="10">
    <location>
        <begin position="1"/>
        <end position="30"/>
    </location>
</feature>
<gene>
    <name evidence="11" type="ORF">CR513_42136</name>
</gene>
<dbReference type="InterPro" id="IPR000743">
    <property type="entry name" value="Glyco_hydro_28"/>
</dbReference>
<evidence type="ECO:0000256" key="3">
    <source>
        <dbReference type="ARBA" id="ARBA00022512"/>
    </source>
</evidence>
<dbReference type="STRING" id="157652.A0A371FHD5"/>
<sequence>MATKTFPISLLVLHTLHLLLLCSLLNSTWAKPTTYNVLDFGGKPDGSTDSTKALLSAWNKACGSGKPASIHVPHGKFLIGRPVTFRGQCANKAISITIHGTLVAPFEYSSIGKALHWLMFDQVSGVSIHGGVLDARGTSLWDCKHKPKANCPIGATTIVFRNSKHIVCTGLTCLNSQMFHVVIIGCHNVKVHGLKVLAAGNSPNTDGIHIQFSTDVTILKPRIRTGDDCISIGPGTRNLWIQDVACGPGHGISIGSLGWNLNEPGVENVTVRMATFSKTQNGFRIKCWGRPSKGFVLDVHFEHATMTDVQNPILIDQKYCPYHNHCPSQASGVKISDISYKDIHGTSATLVAVKFECSSQDPCERIRLEDVKLTYKNQATRALCNHADGTALGI</sequence>
<protein>
    <recommendedName>
        <fullName evidence="13">Polygalacturonase</fullName>
    </recommendedName>
</protein>
<evidence type="ECO:0000256" key="7">
    <source>
        <dbReference type="ARBA" id="ARBA00023316"/>
    </source>
</evidence>
<dbReference type="Gene3D" id="2.160.20.10">
    <property type="entry name" value="Single-stranded right-handed beta-helix, Pectin lyase-like"/>
    <property type="match status" value="1"/>
</dbReference>
<dbReference type="GO" id="GO:0004650">
    <property type="term" value="F:polygalacturonase activity"/>
    <property type="evidence" value="ECO:0007669"/>
    <property type="project" value="InterPro"/>
</dbReference>
<keyword evidence="10" id="KW-0732">Signal</keyword>
<feature type="non-terminal residue" evidence="11">
    <location>
        <position position="1"/>
    </location>
</feature>
<proteinExistence type="inferred from homology"/>
<dbReference type="Pfam" id="PF00295">
    <property type="entry name" value="Glyco_hydro_28"/>
    <property type="match status" value="1"/>
</dbReference>
<evidence type="ECO:0000313" key="11">
    <source>
        <dbReference type="EMBL" id="RDX77696.1"/>
    </source>
</evidence>
<evidence type="ECO:0000256" key="10">
    <source>
        <dbReference type="SAM" id="SignalP"/>
    </source>
</evidence>
<evidence type="ECO:0000256" key="9">
    <source>
        <dbReference type="RuleBase" id="RU361169"/>
    </source>
</evidence>
<dbReference type="SUPFAM" id="SSF51126">
    <property type="entry name" value="Pectin lyase-like"/>
    <property type="match status" value="1"/>
</dbReference>
<dbReference type="GO" id="GO:0005975">
    <property type="term" value="P:carbohydrate metabolic process"/>
    <property type="evidence" value="ECO:0007669"/>
    <property type="project" value="InterPro"/>
</dbReference>
<comment type="subcellular location">
    <subcellularLocation>
        <location evidence="1">Secreted</location>
        <location evidence="1">Cell wall</location>
    </subcellularLocation>
</comment>
<feature type="non-terminal residue" evidence="11">
    <location>
        <position position="394"/>
    </location>
</feature>
<reference evidence="11" key="1">
    <citation type="submission" date="2018-05" db="EMBL/GenBank/DDBJ databases">
        <title>Draft genome of Mucuna pruriens seed.</title>
        <authorList>
            <person name="Nnadi N.E."/>
            <person name="Vos R."/>
            <person name="Hasami M.H."/>
            <person name="Devisetty U.K."/>
            <person name="Aguiy J.C."/>
        </authorList>
    </citation>
    <scope>NUCLEOTIDE SEQUENCE [LARGE SCALE GENOMIC DNA]</scope>
    <source>
        <strain evidence="11">JCA_2017</strain>
    </source>
</reference>
<evidence type="ECO:0000256" key="5">
    <source>
        <dbReference type="ARBA" id="ARBA00022801"/>
    </source>
</evidence>
<evidence type="ECO:0000256" key="1">
    <source>
        <dbReference type="ARBA" id="ARBA00004191"/>
    </source>
</evidence>
<dbReference type="OrthoDB" id="187139at2759"/>
<dbReference type="FunFam" id="2.160.20.10:FF:000004">
    <property type="entry name" value="Pectin lyase-like superfamily protein"/>
    <property type="match status" value="1"/>
</dbReference>
<dbReference type="Proteomes" id="UP000257109">
    <property type="component" value="Unassembled WGS sequence"/>
</dbReference>
<keyword evidence="6 9" id="KW-0326">Glycosidase</keyword>
<accession>A0A371FHD5</accession>
<dbReference type="InterPro" id="IPR012334">
    <property type="entry name" value="Pectin_lyas_fold"/>
</dbReference>
<evidence type="ECO:0000256" key="4">
    <source>
        <dbReference type="ARBA" id="ARBA00022525"/>
    </source>
</evidence>
<dbReference type="GO" id="GO:0071555">
    <property type="term" value="P:cell wall organization"/>
    <property type="evidence" value="ECO:0007669"/>
    <property type="project" value="UniProtKB-KW"/>
</dbReference>
<comment type="caution">
    <text evidence="11">The sequence shown here is derived from an EMBL/GenBank/DDBJ whole genome shotgun (WGS) entry which is preliminary data.</text>
</comment>